<dbReference type="Proteomes" id="UP000681722">
    <property type="component" value="Unassembled WGS sequence"/>
</dbReference>
<dbReference type="OrthoDB" id="10001117at2759"/>
<evidence type="ECO:0000313" key="3">
    <source>
        <dbReference type="EMBL" id="CAF4198166.1"/>
    </source>
</evidence>
<evidence type="ECO:0000313" key="5">
    <source>
        <dbReference type="Proteomes" id="UP000663829"/>
    </source>
</evidence>
<organism evidence="2 5">
    <name type="scientific">Didymodactylos carnosus</name>
    <dbReference type="NCBI Taxonomy" id="1234261"/>
    <lineage>
        <taxon>Eukaryota</taxon>
        <taxon>Metazoa</taxon>
        <taxon>Spiralia</taxon>
        <taxon>Gnathifera</taxon>
        <taxon>Rotifera</taxon>
        <taxon>Eurotatoria</taxon>
        <taxon>Bdelloidea</taxon>
        <taxon>Philodinida</taxon>
        <taxon>Philodinidae</taxon>
        <taxon>Didymodactylos</taxon>
    </lineage>
</organism>
<evidence type="ECO:0000313" key="1">
    <source>
        <dbReference type="EMBL" id="CAF1390573.1"/>
    </source>
</evidence>
<sequence>YGITPGVSICQNTSGVRDENPLNAVDDVTTKYVNFGWGNISTSSAAQGVGAGFYVTPLNGVSVLKGILFATASDAEERAPLTCTIEGSNYTTALLTNGYTWTLLYSGTTGIPSATVPSRMT</sequence>
<proteinExistence type="predicted"/>
<name>A0A816EQ45_9BILA</name>
<keyword evidence="5" id="KW-1185">Reference proteome</keyword>
<accession>A0A816EQ45</accession>
<evidence type="ECO:0000313" key="4">
    <source>
        <dbReference type="EMBL" id="CAF4577674.1"/>
    </source>
</evidence>
<protein>
    <submittedName>
        <fullName evidence="2">Uncharacterized protein</fullName>
    </submittedName>
</protein>
<dbReference type="AlphaFoldDB" id="A0A816EQ45"/>
<feature type="non-terminal residue" evidence="2">
    <location>
        <position position="1"/>
    </location>
</feature>
<dbReference type="Proteomes" id="UP000682733">
    <property type="component" value="Unassembled WGS sequence"/>
</dbReference>
<dbReference type="EMBL" id="CAJOBC010121816">
    <property type="protein sequence ID" value="CAF4577674.1"/>
    <property type="molecule type" value="Genomic_DNA"/>
</dbReference>
<dbReference type="Proteomes" id="UP000663829">
    <property type="component" value="Unassembled WGS sequence"/>
</dbReference>
<dbReference type="EMBL" id="CAJNOQ010051227">
    <property type="protein sequence ID" value="CAF1650446.1"/>
    <property type="molecule type" value="Genomic_DNA"/>
</dbReference>
<evidence type="ECO:0000313" key="2">
    <source>
        <dbReference type="EMBL" id="CAF1650446.1"/>
    </source>
</evidence>
<dbReference type="EMBL" id="CAJOBA010047176">
    <property type="protein sequence ID" value="CAF4198166.1"/>
    <property type="molecule type" value="Genomic_DNA"/>
</dbReference>
<gene>
    <name evidence="2" type="ORF">GPM918_LOCUS45485</name>
    <name evidence="1" type="ORF">OVA965_LOCUS32552</name>
    <name evidence="4" type="ORF">SRO942_LOCUS48019</name>
    <name evidence="3" type="ORF">TMI583_LOCUS33412</name>
</gene>
<dbReference type="Proteomes" id="UP000677228">
    <property type="component" value="Unassembled WGS sequence"/>
</dbReference>
<dbReference type="EMBL" id="CAJNOK010025473">
    <property type="protein sequence ID" value="CAF1390573.1"/>
    <property type="molecule type" value="Genomic_DNA"/>
</dbReference>
<comment type="caution">
    <text evidence="2">The sequence shown here is derived from an EMBL/GenBank/DDBJ whole genome shotgun (WGS) entry which is preliminary data.</text>
</comment>
<reference evidence="2" key="1">
    <citation type="submission" date="2021-02" db="EMBL/GenBank/DDBJ databases">
        <authorList>
            <person name="Nowell W R."/>
        </authorList>
    </citation>
    <scope>NUCLEOTIDE SEQUENCE</scope>
</reference>